<dbReference type="AlphaFoldDB" id="T1L489"/>
<sequence length="22" mass="2692">MLCFLKVITKERVMMYLMKSQV</sequence>
<dbReference type="EMBL" id="CAEY01001068">
    <property type="status" value="NOT_ANNOTATED_CDS"/>
    <property type="molecule type" value="Genomic_DNA"/>
</dbReference>
<evidence type="ECO:0000313" key="2">
    <source>
        <dbReference type="Proteomes" id="UP000015104"/>
    </source>
</evidence>
<organism evidence="1 2">
    <name type="scientific">Tetranychus urticae</name>
    <name type="common">Two-spotted spider mite</name>
    <dbReference type="NCBI Taxonomy" id="32264"/>
    <lineage>
        <taxon>Eukaryota</taxon>
        <taxon>Metazoa</taxon>
        <taxon>Ecdysozoa</taxon>
        <taxon>Arthropoda</taxon>
        <taxon>Chelicerata</taxon>
        <taxon>Arachnida</taxon>
        <taxon>Acari</taxon>
        <taxon>Acariformes</taxon>
        <taxon>Trombidiformes</taxon>
        <taxon>Prostigmata</taxon>
        <taxon>Eleutherengona</taxon>
        <taxon>Raphignathae</taxon>
        <taxon>Tetranychoidea</taxon>
        <taxon>Tetranychidae</taxon>
        <taxon>Tetranychus</taxon>
    </lineage>
</organism>
<dbReference type="Proteomes" id="UP000015104">
    <property type="component" value="Unassembled WGS sequence"/>
</dbReference>
<protein>
    <submittedName>
        <fullName evidence="1">Uncharacterized protein</fullName>
    </submittedName>
</protein>
<evidence type="ECO:0000313" key="1">
    <source>
        <dbReference type="EnsemblMetazoa" id="tetur380g00010.1"/>
    </source>
</evidence>
<dbReference type="EnsemblMetazoa" id="tetur380g00010.1">
    <property type="protein sequence ID" value="tetur380g00010.1"/>
    <property type="gene ID" value="tetur380g00010"/>
</dbReference>
<reference evidence="2" key="1">
    <citation type="submission" date="2011-08" db="EMBL/GenBank/DDBJ databases">
        <authorList>
            <person name="Rombauts S."/>
        </authorList>
    </citation>
    <scope>NUCLEOTIDE SEQUENCE</scope>
    <source>
        <strain evidence="2">London</strain>
    </source>
</reference>
<keyword evidence="2" id="KW-1185">Reference proteome</keyword>
<reference evidence="1" key="2">
    <citation type="submission" date="2015-06" db="UniProtKB">
        <authorList>
            <consortium name="EnsemblMetazoa"/>
        </authorList>
    </citation>
    <scope>IDENTIFICATION</scope>
</reference>
<accession>T1L489</accession>
<proteinExistence type="predicted"/>
<dbReference type="HOGENOM" id="CLU_3425299_0_0_1"/>
<name>T1L489_TETUR</name>